<comment type="subcellular location">
    <subcellularLocation>
        <location evidence="7">Cytoplasm</location>
    </subcellularLocation>
    <subcellularLocation>
        <location evidence="7">Nucleus</location>
    </subcellularLocation>
</comment>
<dbReference type="EMBL" id="HG937692">
    <property type="protein sequence ID" value="CDP36103.1"/>
    <property type="molecule type" value="Genomic_DNA"/>
</dbReference>
<dbReference type="SMART" id="SM00948">
    <property type="entry name" value="Proteasome_A_N"/>
    <property type="match status" value="1"/>
</dbReference>
<dbReference type="SUPFAM" id="SSF56235">
    <property type="entry name" value="N-terminal nucleophile aminohydrolases (Ntn hydrolases)"/>
    <property type="match status" value="1"/>
</dbReference>
<organism evidence="9">
    <name type="scientific">Blastobotrys adeninivorans</name>
    <name type="common">Yeast</name>
    <name type="synonym">Arxula adeninivorans</name>
    <dbReference type="NCBI Taxonomy" id="409370"/>
    <lineage>
        <taxon>Eukaryota</taxon>
        <taxon>Fungi</taxon>
        <taxon>Dikarya</taxon>
        <taxon>Ascomycota</taxon>
        <taxon>Saccharomycotina</taxon>
        <taxon>Dipodascomycetes</taxon>
        <taxon>Dipodascales</taxon>
        <taxon>Trichomonascaceae</taxon>
        <taxon>Blastobotrys</taxon>
    </lineage>
</organism>
<proteinExistence type="inferred from homology"/>
<dbReference type="InterPro" id="IPR023332">
    <property type="entry name" value="Proteasome_alpha-type"/>
</dbReference>
<dbReference type="PhylomeDB" id="A0A060T580"/>
<dbReference type="Pfam" id="PF00227">
    <property type="entry name" value="Proteasome"/>
    <property type="match status" value="1"/>
</dbReference>
<dbReference type="GO" id="GO:0043161">
    <property type="term" value="P:proteasome-mediated ubiquitin-dependent protein catabolic process"/>
    <property type="evidence" value="ECO:0007669"/>
    <property type="project" value="UniProtKB-ARBA"/>
</dbReference>
<dbReference type="GO" id="GO:0005737">
    <property type="term" value="C:cytoplasm"/>
    <property type="evidence" value="ECO:0007669"/>
    <property type="project" value="UniProtKB-SubCell"/>
</dbReference>
<evidence type="ECO:0000259" key="8">
    <source>
        <dbReference type="PROSITE" id="PS00388"/>
    </source>
</evidence>
<gene>
    <name evidence="9" type="ORF">GNLVRS02_ARAD1B05368g</name>
</gene>
<evidence type="ECO:0000256" key="4">
    <source>
        <dbReference type="ARBA" id="ARBA00023242"/>
    </source>
</evidence>
<dbReference type="CDD" id="cd03752">
    <property type="entry name" value="proteasome_alpha_type_4"/>
    <property type="match status" value="1"/>
</dbReference>
<comment type="subunit">
    <text evidence="5">The 26S proteasome consists of a 20S proteasome core and two 19S regulatory subunits. The 20S proteasome core is composed of 28 subunits that are arranged in four stacked rings, resulting in a barrel-shaped structure. The two end rings are each formed by seven alpha subunits, and the two central rings are each formed by seven beta subunits. The catalytic chamber with the active sites is on the inside of the barrel.</text>
</comment>
<evidence type="ECO:0000256" key="2">
    <source>
        <dbReference type="ARBA" id="ARBA00022490"/>
    </source>
</evidence>
<evidence type="ECO:0000256" key="3">
    <source>
        <dbReference type="ARBA" id="ARBA00022942"/>
    </source>
</evidence>
<dbReference type="NCBIfam" id="NF003075">
    <property type="entry name" value="PRK03996.1"/>
    <property type="match status" value="1"/>
</dbReference>
<reference evidence="9" key="2">
    <citation type="submission" date="2014-06" db="EMBL/GenBank/DDBJ databases">
        <title>The complete genome of Blastobotrys (Arxula) adeninivorans LS3 - a yeast of biotechnological interest.</title>
        <authorList>
            <person name="Kunze G."/>
            <person name="Gaillardin C."/>
            <person name="Czernicka M."/>
            <person name="Durrens P."/>
            <person name="Martin T."/>
            <person name="Boer E."/>
            <person name="Gabaldon T."/>
            <person name="Cruz J."/>
            <person name="Talla E."/>
            <person name="Marck C."/>
            <person name="Goffeau A."/>
            <person name="Barbe V."/>
            <person name="Baret P."/>
            <person name="Baronian K."/>
            <person name="Beier S."/>
            <person name="Bleykasten C."/>
            <person name="Bode R."/>
            <person name="Casaregola S."/>
            <person name="Despons L."/>
            <person name="Fairhead C."/>
            <person name="Giersberg M."/>
            <person name="Gierski P."/>
            <person name="Hahnel U."/>
            <person name="Hartmann A."/>
            <person name="Jankowska D."/>
            <person name="Jubin C."/>
            <person name="Jung P."/>
            <person name="Lafontaine I."/>
            <person name="Leh-Louis V."/>
            <person name="Lemaire M."/>
            <person name="Marcet-Houben M."/>
            <person name="Mascher M."/>
            <person name="Morel G."/>
            <person name="Richard G.-F."/>
            <person name="Riechen J."/>
            <person name="Sacerdot C."/>
            <person name="Sarkar A."/>
            <person name="Savel G."/>
            <person name="Schacherer J."/>
            <person name="Sherman D."/>
            <person name="Straub M.-L."/>
            <person name="Stein N."/>
            <person name="Thierry A."/>
            <person name="Trautwein-Schult A."/>
            <person name="Westhof E."/>
            <person name="Worch S."/>
            <person name="Dujon B."/>
            <person name="Souciet J.-L."/>
            <person name="Wincker P."/>
            <person name="Scholz U."/>
            <person name="Neuveglise N."/>
        </authorList>
    </citation>
    <scope>NUCLEOTIDE SEQUENCE</scope>
    <source>
        <strain evidence="9">LS3</strain>
    </source>
</reference>
<dbReference type="InterPro" id="IPR000426">
    <property type="entry name" value="Proteasome_asu_N"/>
</dbReference>
<dbReference type="InterPro" id="IPR050115">
    <property type="entry name" value="Proteasome_alpha"/>
</dbReference>
<reference evidence="9" key="1">
    <citation type="submission" date="2014-02" db="EMBL/GenBank/DDBJ databases">
        <authorList>
            <person name="Genoscope - CEA"/>
        </authorList>
    </citation>
    <scope>NUCLEOTIDE SEQUENCE</scope>
    <source>
        <strain evidence="9">LS3</strain>
    </source>
</reference>
<comment type="function">
    <text evidence="1">The proteasome degrades poly-ubiquitinated proteins in the cytoplasm and in the nucleus. It is essential for the regulated turnover of proteins and for the removal of misfolded proteins. The proteasome is a multicatalytic proteinase complex that is characterized by its ability to cleave peptides with Arg, Phe, Tyr, Leu, and Glu adjacent to the leaving group at neutral or slightly basic pH. It has an ATP-dependent proteolytic activity.</text>
</comment>
<name>A0A060T580_BLAAD</name>
<accession>A0A060T580</accession>
<dbReference type="PANTHER" id="PTHR11599">
    <property type="entry name" value="PROTEASOME SUBUNIT ALPHA/BETA"/>
    <property type="match status" value="1"/>
</dbReference>
<evidence type="ECO:0000256" key="5">
    <source>
        <dbReference type="ARBA" id="ARBA00026071"/>
    </source>
</evidence>
<keyword evidence="2 7" id="KW-0963">Cytoplasm</keyword>
<protein>
    <recommendedName>
        <fullName evidence="7">Proteasome subunit alpha type</fullName>
    </recommendedName>
</protein>
<dbReference type="InterPro" id="IPR029055">
    <property type="entry name" value="Ntn_hydrolases_N"/>
</dbReference>
<comment type="similarity">
    <text evidence="6 7">Belongs to the peptidase T1A family.</text>
</comment>
<evidence type="ECO:0000256" key="1">
    <source>
        <dbReference type="ARBA" id="ARBA00003542"/>
    </source>
</evidence>
<feature type="domain" description="Proteasome alpha-type subunits" evidence="8">
    <location>
        <begin position="6"/>
        <end position="28"/>
    </location>
</feature>
<dbReference type="AlphaFoldDB" id="A0A060T580"/>
<dbReference type="GO" id="GO:0019773">
    <property type="term" value="C:proteasome core complex, alpha-subunit complex"/>
    <property type="evidence" value="ECO:0007669"/>
    <property type="project" value="UniProtKB-UniRule"/>
</dbReference>
<dbReference type="Gene3D" id="3.60.20.10">
    <property type="entry name" value="Glutamine Phosphoribosylpyrophosphate, subunit 1, domain 1"/>
    <property type="match status" value="1"/>
</dbReference>
<sequence length="253" mass="27966">MGSRRYDSRTTIFSPEGRLYQVEYALEAISHAGTAIGILAKDGIVLAAEKKVTSKLLEQDTSAEKIYTLTDNMVCSVAGIDSDASILVNYVRVFAQQYLRTYNEQVPCEIAVKRLCDVKQSYTQHGGLRPFGVSLIYAGHDDIHGFQLYTSNPSGNYSGWKATSVGANNASAQTLLKQEYKEDLTLDQACEVAVKVLSKTMDSTTLTSEKLEFATVGKDAKGKVYQKIWTIKDIDQLLKHTGLGKVDDDEERE</sequence>
<dbReference type="GO" id="GO:0010499">
    <property type="term" value="P:proteasomal ubiquitin-independent protein catabolic process"/>
    <property type="evidence" value="ECO:0007669"/>
    <property type="project" value="UniProtKB-ARBA"/>
</dbReference>
<keyword evidence="3 6" id="KW-0647">Proteasome</keyword>
<dbReference type="PROSITE" id="PS00388">
    <property type="entry name" value="PROTEASOME_ALPHA_1"/>
    <property type="match status" value="1"/>
</dbReference>
<dbReference type="InterPro" id="IPR016050">
    <property type="entry name" value="Proteasome_bsu_CS"/>
</dbReference>
<evidence type="ECO:0000256" key="7">
    <source>
        <dbReference type="RuleBase" id="RU000551"/>
    </source>
</evidence>
<dbReference type="InterPro" id="IPR001353">
    <property type="entry name" value="Proteasome_sua/b"/>
</dbReference>
<keyword evidence="4 7" id="KW-0539">Nucleus</keyword>
<evidence type="ECO:0000313" key="9">
    <source>
        <dbReference type="EMBL" id="CDP36103.1"/>
    </source>
</evidence>
<evidence type="ECO:0000256" key="6">
    <source>
        <dbReference type="PROSITE-ProRule" id="PRU00808"/>
    </source>
</evidence>
<dbReference type="Pfam" id="PF10584">
    <property type="entry name" value="Proteasome_A_N"/>
    <property type="match status" value="1"/>
</dbReference>
<dbReference type="GO" id="GO:0005634">
    <property type="term" value="C:nucleus"/>
    <property type="evidence" value="ECO:0007669"/>
    <property type="project" value="UniProtKB-SubCell"/>
</dbReference>
<dbReference type="PROSITE" id="PS51475">
    <property type="entry name" value="PROTEASOME_ALPHA_2"/>
    <property type="match status" value="1"/>
</dbReference>
<dbReference type="PROSITE" id="PS00854">
    <property type="entry name" value="PROTEASOME_BETA_1"/>
    <property type="match status" value="1"/>
</dbReference>
<dbReference type="FunFam" id="3.60.20.10:FF:000009">
    <property type="entry name" value="Proteasome subunit alpha type-3"/>
    <property type="match status" value="1"/>
</dbReference>